<dbReference type="PATRIC" id="fig|1666911.3.peg.4931"/>
<organism evidence="1 2">
    <name type="scientific">Phormidesmis priestleyi Ana</name>
    <dbReference type="NCBI Taxonomy" id="1666911"/>
    <lineage>
        <taxon>Bacteria</taxon>
        <taxon>Bacillati</taxon>
        <taxon>Cyanobacteriota</taxon>
        <taxon>Cyanophyceae</taxon>
        <taxon>Leptolyngbyales</taxon>
        <taxon>Leptolyngbyaceae</taxon>
        <taxon>Phormidesmis</taxon>
    </lineage>
</organism>
<dbReference type="EMBL" id="LJZR01000007">
    <property type="protein sequence ID" value="KPQ36215.1"/>
    <property type="molecule type" value="Genomic_DNA"/>
</dbReference>
<sequence length="306" mass="34156">MTSATFSTSTEAQQAAVLLESYRFELANHDARQWVSLWLEFYRPSWIRDAVVEALYQGRYKSVSVRQILELWQRRGQPIRHVTHEFEAAVCREFGEVKVAPTPSALPVQHRSIRIKEDRNPHDNLNNGPMNGQMNGHTNGQIDSIQSIKTTRRARNAAVSFDLSPALPVSPGMAVGFSAAESHDDSTQTTASAAAPIAAPTAAPTVTARETTAALGLDEKLSRHKVLDNKAWRDFPTYTTPLYELQDDSSQSTSRREEMLQTQRKFNGVLYTSAKAIQPFKPALPFSAHTLRRAKQKALELMAESH</sequence>
<dbReference type="AlphaFoldDB" id="A0A0P8C3U1"/>
<name>A0A0P8C3U1_9CYAN</name>
<proteinExistence type="predicted"/>
<evidence type="ECO:0000313" key="1">
    <source>
        <dbReference type="EMBL" id="KPQ36215.1"/>
    </source>
</evidence>
<reference evidence="1 2" key="1">
    <citation type="submission" date="2015-09" db="EMBL/GenBank/DDBJ databases">
        <title>Identification and resolution of microdiversity through metagenomic sequencing of parallel consortia.</title>
        <authorList>
            <person name="Nelson W.C."/>
            <person name="Romine M.F."/>
            <person name="Lindemann S.R."/>
        </authorList>
    </citation>
    <scope>NUCLEOTIDE SEQUENCE [LARGE SCALE GENOMIC DNA]</scope>
    <source>
        <strain evidence="1">Ana</strain>
    </source>
</reference>
<evidence type="ECO:0000313" key="2">
    <source>
        <dbReference type="Proteomes" id="UP000050465"/>
    </source>
</evidence>
<gene>
    <name evidence="1" type="ORF">HLUCCA11_06700</name>
</gene>
<accession>A0A0P8C3U1</accession>
<comment type="caution">
    <text evidence="1">The sequence shown here is derived from an EMBL/GenBank/DDBJ whole genome shotgun (WGS) entry which is preliminary data.</text>
</comment>
<protein>
    <submittedName>
        <fullName evidence="1">Insulin-resistance promoting peptide in skeletal muscle</fullName>
    </submittedName>
</protein>
<dbReference type="Proteomes" id="UP000050465">
    <property type="component" value="Unassembled WGS sequence"/>
</dbReference>
<dbReference type="STRING" id="1666911.HLUCCA11_06700"/>